<keyword evidence="2" id="KW-1185">Reference proteome</keyword>
<dbReference type="OrthoDB" id="543755at2"/>
<dbReference type="RefSeq" id="WP_131288277.1">
    <property type="nucleotide sequence ID" value="NZ_SJKA01000004.1"/>
</dbReference>
<reference evidence="1 2" key="1">
    <citation type="submission" date="2019-02" db="EMBL/GenBank/DDBJ databases">
        <title>Kribbella capetownensis sp. nov. and Kribbella speibonae sp. nov., isolated from soil.</title>
        <authorList>
            <person name="Curtis S.M."/>
            <person name="Norton I."/>
            <person name="Everest G.J."/>
            <person name="Meyers P.R."/>
        </authorList>
    </citation>
    <scope>NUCLEOTIDE SEQUENCE [LARGE SCALE GENOMIC DNA]</scope>
    <source>
        <strain evidence="1 2">DSM 27082</strain>
    </source>
</reference>
<dbReference type="Proteomes" id="UP000292695">
    <property type="component" value="Unassembled WGS sequence"/>
</dbReference>
<evidence type="ECO:0000313" key="1">
    <source>
        <dbReference type="EMBL" id="TCC35089.1"/>
    </source>
</evidence>
<proteinExistence type="predicted"/>
<organism evidence="1 2">
    <name type="scientific">Kribbella sindirgiensis</name>
    <dbReference type="NCBI Taxonomy" id="1124744"/>
    <lineage>
        <taxon>Bacteria</taxon>
        <taxon>Bacillati</taxon>
        <taxon>Actinomycetota</taxon>
        <taxon>Actinomycetes</taxon>
        <taxon>Propionibacteriales</taxon>
        <taxon>Kribbellaceae</taxon>
        <taxon>Kribbella</taxon>
    </lineage>
</organism>
<protein>
    <submittedName>
        <fullName evidence="1">Uncharacterized protein</fullName>
    </submittedName>
</protein>
<evidence type="ECO:0000313" key="2">
    <source>
        <dbReference type="Proteomes" id="UP000292695"/>
    </source>
</evidence>
<gene>
    <name evidence="1" type="ORF">E0H50_14570</name>
</gene>
<sequence length="108" mass="12773">MSNLEHLAEIAHDWQYATVHWLALADEPPLRDQQPPYAGWMLNTDIAKRGREILIPAWSDGSIVQHRTYWRRHVPGVRHWQLKAHISVNRRPWWTGSNIPDRILNKAR</sequence>
<dbReference type="AlphaFoldDB" id="A0A4R0IQ10"/>
<dbReference type="EMBL" id="SJKA01000004">
    <property type="protein sequence ID" value="TCC35089.1"/>
    <property type="molecule type" value="Genomic_DNA"/>
</dbReference>
<name>A0A4R0IQ10_9ACTN</name>
<accession>A0A4R0IQ10</accession>
<comment type="caution">
    <text evidence="1">The sequence shown here is derived from an EMBL/GenBank/DDBJ whole genome shotgun (WGS) entry which is preliminary data.</text>
</comment>